<sequence length="317" mass="37127">MSVDPLDENQNSKWCRWSVRYQQDGCQEQQEEFDAVIVCNGHYLVPNYPEIPGLKEHYKGKQLHSHYYRDPEDHKGTKNAIVWGFGPSGRDIMLDLSPSCQKIYLCHKGERSKSEFPPNCEELLNLSHVNENGDFVTSSGDVIKDVELLVACTDYHYDFPFFSKKVDLKNENKRVMFNLYKHMFYIDHPTLSFVGIPLTIAPFPVMHQQCGYIARVISGSVNLPTTEEMWEDTVKDRKQRESENEPEKYFHKLANKQFEYNDMLASLSGLPRNPPIIEKLYLYGRMFRSSYIMTYKDMEFVKIDDEHFKVLKTIEDC</sequence>
<proteinExistence type="inferred from homology"/>
<evidence type="ECO:0000256" key="3">
    <source>
        <dbReference type="ARBA" id="ARBA00022827"/>
    </source>
</evidence>
<dbReference type="GO" id="GO:0050661">
    <property type="term" value="F:NADP binding"/>
    <property type="evidence" value="ECO:0007669"/>
    <property type="project" value="InterPro"/>
</dbReference>
<evidence type="ECO:0000313" key="8">
    <source>
        <dbReference type="Proteomes" id="UP000594262"/>
    </source>
</evidence>
<keyword evidence="5 6" id="KW-0560">Oxidoreductase</keyword>
<comment type="similarity">
    <text evidence="1 6">Belongs to the FMO family.</text>
</comment>
<dbReference type="GO" id="GO:0050660">
    <property type="term" value="F:flavin adenine dinucleotide binding"/>
    <property type="evidence" value="ECO:0007669"/>
    <property type="project" value="InterPro"/>
</dbReference>
<evidence type="ECO:0000256" key="1">
    <source>
        <dbReference type="ARBA" id="ARBA00009183"/>
    </source>
</evidence>
<keyword evidence="2 6" id="KW-0285">Flavoprotein</keyword>
<evidence type="ECO:0000256" key="4">
    <source>
        <dbReference type="ARBA" id="ARBA00022857"/>
    </source>
</evidence>
<evidence type="ECO:0000313" key="7">
    <source>
        <dbReference type="EnsemblMetazoa" id="CLYHEMP002117.3"/>
    </source>
</evidence>
<evidence type="ECO:0000256" key="5">
    <source>
        <dbReference type="ARBA" id="ARBA00023002"/>
    </source>
</evidence>
<keyword evidence="3 6" id="KW-0274">FAD</keyword>
<keyword evidence="4" id="KW-0521">NADP</keyword>
<dbReference type="Gene3D" id="3.50.50.60">
    <property type="entry name" value="FAD/NAD(P)-binding domain"/>
    <property type="match status" value="2"/>
</dbReference>
<dbReference type="Pfam" id="PF00743">
    <property type="entry name" value="FMO-like"/>
    <property type="match status" value="2"/>
</dbReference>
<dbReference type="EnsemblMetazoa" id="CLYHEMT002117.1">
    <property type="protein sequence ID" value="CLYHEMP002117.1"/>
    <property type="gene ID" value="CLYHEMG002117"/>
</dbReference>
<dbReference type="InterPro" id="IPR050346">
    <property type="entry name" value="FMO-like"/>
</dbReference>
<accession>A0A7M5UPJ3</accession>
<dbReference type="EnsemblMetazoa" id="CLYHEMT002117.3">
    <property type="protein sequence ID" value="CLYHEMP002117.3"/>
    <property type="gene ID" value="CLYHEMG002117"/>
</dbReference>
<dbReference type="PANTHER" id="PTHR23023">
    <property type="entry name" value="DIMETHYLANILINE MONOOXYGENASE"/>
    <property type="match status" value="1"/>
</dbReference>
<dbReference type="PIRSF" id="PIRSF000332">
    <property type="entry name" value="FMO"/>
    <property type="match status" value="1"/>
</dbReference>
<dbReference type="GO" id="GO:0004499">
    <property type="term" value="F:N,N-dimethylaniline monooxygenase activity"/>
    <property type="evidence" value="ECO:0007669"/>
    <property type="project" value="InterPro"/>
</dbReference>
<dbReference type="EC" id="1.-.-.-" evidence="6"/>
<organism evidence="7 8">
    <name type="scientific">Clytia hemisphaerica</name>
    <dbReference type="NCBI Taxonomy" id="252671"/>
    <lineage>
        <taxon>Eukaryota</taxon>
        <taxon>Metazoa</taxon>
        <taxon>Cnidaria</taxon>
        <taxon>Hydrozoa</taxon>
        <taxon>Hydroidolina</taxon>
        <taxon>Leptothecata</taxon>
        <taxon>Obeliida</taxon>
        <taxon>Clytiidae</taxon>
        <taxon>Clytia</taxon>
    </lineage>
</organism>
<dbReference type="AlphaFoldDB" id="A0A7M5UPJ3"/>
<comment type="cofactor">
    <cofactor evidence="6">
        <name>FAD</name>
        <dbReference type="ChEBI" id="CHEBI:57692"/>
    </cofactor>
</comment>
<dbReference type="Proteomes" id="UP000594262">
    <property type="component" value="Unplaced"/>
</dbReference>
<dbReference type="PRINTS" id="PR00370">
    <property type="entry name" value="FMOXYGENASE"/>
</dbReference>
<dbReference type="InterPro" id="IPR000960">
    <property type="entry name" value="Flavin_mOase"/>
</dbReference>
<dbReference type="InterPro" id="IPR036188">
    <property type="entry name" value="FAD/NAD-bd_sf"/>
</dbReference>
<dbReference type="InterPro" id="IPR020946">
    <property type="entry name" value="Flavin_mOase-like"/>
</dbReference>
<keyword evidence="6" id="KW-0503">Monooxygenase</keyword>
<evidence type="ECO:0000256" key="2">
    <source>
        <dbReference type="ARBA" id="ARBA00022630"/>
    </source>
</evidence>
<protein>
    <recommendedName>
        <fullName evidence="6">Flavin-containing monooxygenase</fullName>
        <ecNumber evidence="6">1.-.-.-</ecNumber>
    </recommendedName>
</protein>
<reference evidence="7" key="1">
    <citation type="submission" date="2021-01" db="UniProtKB">
        <authorList>
            <consortium name="EnsemblMetazoa"/>
        </authorList>
    </citation>
    <scope>IDENTIFICATION</scope>
</reference>
<evidence type="ECO:0000256" key="6">
    <source>
        <dbReference type="RuleBase" id="RU361177"/>
    </source>
</evidence>
<keyword evidence="8" id="KW-1185">Reference proteome</keyword>
<dbReference type="OrthoDB" id="66881at2759"/>
<name>A0A7M5UPJ3_9CNID</name>
<dbReference type="SUPFAM" id="SSF51905">
    <property type="entry name" value="FAD/NAD(P)-binding domain"/>
    <property type="match status" value="2"/>
</dbReference>